<feature type="region of interest" description="Disordered" evidence="1">
    <location>
        <begin position="1"/>
        <end position="25"/>
    </location>
</feature>
<dbReference type="Proteomes" id="UP000464954">
    <property type="component" value="Chromosome"/>
</dbReference>
<dbReference type="EMBL" id="CP047593">
    <property type="protein sequence ID" value="QHI68540.1"/>
    <property type="molecule type" value="Genomic_DNA"/>
</dbReference>
<evidence type="ECO:0000256" key="1">
    <source>
        <dbReference type="SAM" id="MobiDB-lite"/>
    </source>
</evidence>
<proteinExistence type="predicted"/>
<name>A0A6P1M1S6_9BACT</name>
<sequence length="50" mass="5372">MDAKNKRPTIQVTQTNDASDSDGIFENKPSILTLSAGQTFETGYGVTIIP</sequence>
<keyword evidence="3" id="KW-1185">Reference proteome</keyword>
<evidence type="ECO:0000313" key="3">
    <source>
        <dbReference type="Proteomes" id="UP000464954"/>
    </source>
</evidence>
<gene>
    <name evidence="2" type="ORF">GT409_03420</name>
</gene>
<dbReference type="RefSeq" id="WP_160626961.1">
    <property type="nucleotide sequence ID" value="NZ_CP047593.1"/>
</dbReference>
<protein>
    <submittedName>
        <fullName evidence="2">Uncharacterized protein</fullName>
    </submittedName>
</protein>
<reference evidence="2 3" key="1">
    <citation type="submission" date="2020-01" db="EMBL/GenBank/DDBJ databases">
        <title>Ponticoccus aerotolerans gen. nov., sp. nov., an anaerobic bacterium and proposal of Ponticoccusceae fam. nov., Ponticoccusles ord. nov. and Ponticoccuse classis nov. in the phylum Kiritimatiellaeota.</title>
        <authorList>
            <person name="Zhou L.Y."/>
            <person name="Du Z.J."/>
        </authorList>
    </citation>
    <scope>NUCLEOTIDE SEQUENCE [LARGE SCALE GENOMIC DNA]</scope>
    <source>
        <strain evidence="2 3">S-5007</strain>
    </source>
</reference>
<dbReference type="AlphaFoldDB" id="A0A6P1M1S6"/>
<accession>A0A6P1M1S6</accession>
<evidence type="ECO:0000313" key="2">
    <source>
        <dbReference type="EMBL" id="QHI68540.1"/>
    </source>
</evidence>
<dbReference type="KEGG" id="taer:GT409_03420"/>
<organism evidence="2 3">
    <name type="scientific">Tichowtungia aerotolerans</name>
    <dbReference type="NCBI Taxonomy" id="2697043"/>
    <lineage>
        <taxon>Bacteria</taxon>
        <taxon>Pseudomonadati</taxon>
        <taxon>Kiritimatiellota</taxon>
        <taxon>Tichowtungiia</taxon>
        <taxon>Tichowtungiales</taxon>
        <taxon>Tichowtungiaceae</taxon>
        <taxon>Tichowtungia</taxon>
    </lineage>
</organism>
<feature type="compositionally biased region" description="Polar residues" evidence="1">
    <location>
        <begin position="8"/>
        <end position="18"/>
    </location>
</feature>